<evidence type="ECO:0000256" key="4">
    <source>
        <dbReference type="PROSITE-ProRule" id="PRU00339"/>
    </source>
</evidence>
<dbReference type="InterPro" id="IPR018060">
    <property type="entry name" value="HTH_AraC"/>
</dbReference>
<dbReference type="SMART" id="SM00028">
    <property type="entry name" value="TPR"/>
    <property type="match status" value="2"/>
</dbReference>
<dbReference type="PROSITE" id="PS50005">
    <property type="entry name" value="TPR"/>
    <property type="match status" value="1"/>
</dbReference>
<dbReference type="Pfam" id="PF12833">
    <property type="entry name" value="HTH_18"/>
    <property type="match status" value="1"/>
</dbReference>
<dbReference type="SUPFAM" id="SSF46689">
    <property type="entry name" value="Homeodomain-like"/>
    <property type="match status" value="1"/>
</dbReference>
<dbReference type="PROSITE" id="PS01124">
    <property type="entry name" value="HTH_ARAC_FAMILY_2"/>
    <property type="match status" value="1"/>
</dbReference>
<keyword evidence="7" id="KW-1185">Reference proteome</keyword>
<dbReference type="InterPro" id="IPR009057">
    <property type="entry name" value="Homeodomain-like_sf"/>
</dbReference>
<dbReference type="EMBL" id="JAGUCO010000011">
    <property type="protein sequence ID" value="MBS2099425.1"/>
    <property type="molecule type" value="Genomic_DNA"/>
</dbReference>
<keyword evidence="2" id="KW-0238">DNA-binding</keyword>
<accession>A0ABS5JXA7</accession>
<evidence type="ECO:0000259" key="5">
    <source>
        <dbReference type="PROSITE" id="PS01124"/>
    </source>
</evidence>
<dbReference type="SMART" id="SM00342">
    <property type="entry name" value="HTH_ARAC"/>
    <property type="match status" value="1"/>
</dbReference>
<organism evidence="6 7">
    <name type="scientific">Carboxylicivirga linearis</name>
    <dbReference type="NCBI Taxonomy" id="1628157"/>
    <lineage>
        <taxon>Bacteria</taxon>
        <taxon>Pseudomonadati</taxon>
        <taxon>Bacteroidota</taxon>
        <taxon>Bacteroidia</taxon>
        <taxon>Marinilabiliales</taxon>
        <taxon>Marinilabiliaceae</taxon>
        <taxon>Carboxylicivirga</taxon>
    </lineage>
</organism>
<keyword evidence="1" id="KW-0805">Transcription regulation</keyword>
<reference evidence="6 7" key="1">
    <citation type="journal article" date="2015" name="Int. J. Syst. Evol. Microbiol.">
        <title>Carboxylicivirga linearis sp. nov., isolated from a sea cucumber culture pond.</title>
        <authorList>
            <person name="Wang F.Q."/>
            <person name="Zhou Y.X."/>
            <person name="Lin X.Z."/>
            <person name="Chen G.J."/>
            <person name="Du Z.J."/>
        </authorList>
    </citation>
    <scope>NUCLEOTIDE SEQUENCE [LARGE SCALE GENOMIC DNA]</scope>
    <source>
        <strain evidence="6 7">FB218</strain>
    </source>
</reference>
<feature type="domain" description="HTH araC/xylS-type" evidence="5">
    <location>
        <begin position="489"/>
        <end position="593"/>
    </location>
</feature>
<dbReference type="PANTHER" id="PTHR43280:SF29">
    <property type="entry name" value="ARAC-FAMILY TRANSCRIPTIONAL REGULATOR"/>
    <property type="match status" value="1"/>
</dbReference>
<dbReference type="Gene3D" id="1.10.10.60">
    <property type="entry name" value="Homeodomain-like"/>
    <property type="match status" value="2"/>
</dbReference>
<sequence>MNRIRGAHKAADKSIAVLPFINISNDEDNEYFSDGITEEIINALTKIEALKVIARTSSFSFKGKNIDIREIARQLGVAAVLEGSVRKYKNRVRITAQLINASDGTHFWSHNFDREIDDIFALQDEISLLIADKIRENYGHFNIQDQLVSTETKNIKAYELYLKGHFFQLKWDPDSIKKATEYYKQSIVHDAEFARAYYGLVQAYGLMAAWGYMPSEEGFAKAIEYFMIAQDLNKSLPEYGQSFVGRTFWMEWDFKATYKQLKETLHLHPKYTDGLEAMAELFIAHGKWSKAEEYIKRAMEVDPMSANHYYTQAHICYYQKFFKKALQLVEQALFINPDFVLAYELKTLCLIWLNQKDAFDMMVAGMEDADLKRIFFDVINNGKNSLNSTLVDEWKDAAIKSHMVPYELFIMANSNHKTEALQLLRQYVDQKRGQIINYRFDPSLEALQVFGEFHQLHQSNLTIEGADVSNANLQAPLNSHHKDLDIQMQRLEDFIHTKKPYLDPQLSLTGLADAIQIHPNKLSFLINERTQMNFNEFINQYRLRYFKSIAKDNKYAHLTIIGLAYESGFNSKSVFNAYFKKATGITPGNWLKEIK</sequence>
<protein>
    <submittedName>
        <fullName evidence="6">Helix-turn-helix domain-containing protein</fullName>
    </submittedName>
</protein>
<dbReference type="Proteomes" id="UP000708576">
    <property type="component" value="Unassembled WGS sequence"/>
</dbReference>
<dbReference type="Gene3D" id="1.25.40.10">
    <property type="entry name" value="Tetratricopeptide repeat domain"/>
    <property type="match status" value="1"/>
</dbReference>
<name>A0ABS5JXA7_9BACT</name>
<dbReference type="SUPFAM" id="SSF48452">
    <property type="entry name" value="TPR-like"/>
    <property type="match status" value="1"/>
</dbReference>
<keyword evidence="3" id="KW-0804">Transcription</keyword>
<evidence type="ECO:0000256" key="2">
    <source>
        <dbReference type="ARBA" id="ARBA00023125"/>
    </source>
</evidence>
<evidence type="ECO:0000313" key="6">
    <source>
        <dbReference type="EMBL" id="MBS2099425.1"/>
    </source>
</evidence>
<dbReference type="RefSeq" id="WP_212216667.1">
    <property type="nucleotide sequence ID" value="NZ_JAGUCO010000011.1"/>
</dbReference>
<dbReference type="InterPro" id="IPR011990">
    <property type="entry name" value="TPR-like_helical_dom_sf"/>
</dbReference>
<dbReference type="Gene3D" id="3.40.50.10610">
    <property type="entry name" value="ABC-type transport auxiliary lipoprotein component"/>
    <property type="match status" value="1"/>
</dbReference>
<comment type="caution">
    <text evidence="6">The sequence shown here is derived from an EMBL/GenBank/DDBJ whole genome shotgun (WGS) entry which is preliminary data.</text>
</comment>
<evidence type="ECO:0000256" key="3">
    <source>
        <dbReference type="ARBA" id="ARBA00023163"/>
    </source>
</evidence>
<evidence type="ECO:0000313" key="7">
    <source>
        <dbReference type="Proteomes" id="UP000708576"/>
    </source>
</evidence>
<dbReference type="PANTHER" id="PTHR43280">
    <property type="entry name" value="ARAC-FAMILY TRANSCRIPTIONAL REGULATOR"/>
    <property type="match status" value="1"/>
</dbReference>
<keyword evidence="4" id="KW-0802">TPR repeat</keyword>
<dbReference type="InterPro" id="IPR019734">
    <property type="entry name" value="TPR_rpt"/>
</dbReference>
<gene>
    <name evidence="6" type="ORF">KEM10_14110</name>
</gene>
<evidence type="ECO:0000256" key="1">
    <source>
        <dbReference type="ARBA" id="ARBA00023015"/>
    </source>
</evidence>
<proteinExistence type="predicted"/>
<feature type="repeat" description="TPR" evidence="4">
    <location>
        <begin position="272"/>
        <end position="305"/>
    </location>
</feature>